<sequence length="376" mass="43090">MRIGLLFDNMGVEEELFLKSNKEIERVNSDHLILDLKNSFEYDVIINRIESKHRRRRLTKVIESYGCKVINSFGVEEVCSSKFDTKIALTLKNTPTSRAVFKPGFPFKKKGDRYVKQLTELNKLKNIIKTLKPCIIKPDLGSRGRSIIYIKDENDLENKINTYEETQNIPDAFKPTLITLDGMLIESFQPHALDLRVVVYKPFKNPVKIFGTLIRAAPSEEVIAKNTSLGGYPIGVETPRAVEELVFKCVQALEAYIKMMYGKHPEYYILGVDVLPSNKNLQERSEVYNSIMKLKPYFESVNRAKKTGSTIEIDKAFSEYKNSVEYFKAQETCLKYIESSELLITEVNTTPDFGINTRNLVGDLTACYNEIIRSLF</sequence>
<feature type="domain" description="LysX/ArgX preATP-grasp" evidence="1">
    <location>
        <begin position="3"/>
        <end position="77"/>
    </location>
</feature>
<gene>
    <name evidence="2" type="ORF">OdinLCB4_001910</name>
</gene>
<dbReference type="SUPFAM" id="SSF56059">
    <property type="entry name" value="Glutathione synthetase ATP-binding domain-like"/>
    <property type="match status" value="1"/>
</dbReference>
<dbReference type="InterPro" id="IPR054562">
    <property type="entry name" value="LysX/ArgX_preATP_grasp"/>
</dbReference>
<evidence type="ECO:0000259" key="1">
    <source>
        <dbReference type="Pfam" id="PF22626"/>
    </source>
</evidence>
<dbReference type="InterPro" id="IPR016185">
    <property type="entry name" value="PreATP-grasp_dom_sf"/>
</dbReference>
<protein>
    <recommendedName>
        <fullName evidence="1">LysX/ArgX preATP-grasp domain-containing protein</fullName>
    </recommendedName>
</protein>
<reference evidence="2" key="1">
    <citation type="journal article" date="2017" name="Nature">
        <title>Asgard archaea illuminate the origin of eukaryotic cellular complexity.</title>
        <authorList>
            <person name="Zaremba-Niedzwiedzka K."/>
            <person name="Caceres E.F."/>
            <person name="Saw J.H."/>
            <person name="Backstrom D."/>
            <person name="Juzokaite L."/>
            <person name="Vancaester E."/>
            <person name="Seitz K.W."/>
            <person name="Anantharaman K."/>
            <person name="Starnawski P."/>
            <person name="Kjeldsen K.U."/>
            <person name="Scott M.B."/>
            <person name="Nunoura T."/>
            <person name="Banfield J.F."/>
            <person name="Schramm A."/>
            <person name="Baker B.J."/>
            <person name="Spang A."/>
            <person name="Ettema T.J.G."/>
        </authorList>
    </citation>
    <scope>NUCLEOTIDE SEQUENCE</scope>
    <source>
        <strain evidence="2">LCB_4</strain>
    </source>
</reference>
<organism evidence="2 3">
    <name type="scientific">Odinarchaeota yellowstonii (strain LCB_4)</name>
    <dbReference type="NCBI Taxonomy" id="1841599"/>
    <lineage>
        <taxon>Archaea</taxon>
        <taxon>Promethearchaeati</taxon>
        <taxon>Candidatus Odinarchaeota</taxon>
        <taxon>Candidatus Odinarchaeia</taxon>
        <taxon>Candidatus Odinarchaeales</taxon>
        <taxon>Candidatus Odinarchaeaceae</taxon>
        <taxon>Candidatus Odinarchaeum</taxon>
    </lineage>
</organism>
<reference evidence="2" key="2">
    <citation type="journal article" date="2022" name="Nat. Microbiol.">
        <title>A closed Candidatus Odinarchaeum chromosome exposes Asgard archaeal viruses.</title>
        <authorList>
            <person name="Tamarit D."/>
            <person name="Caceres E.F."/>
            <person name="Krupovic M."/>
            <person name="Nijland R."/>
            <person name="Eme L."/>
            <person name="Robinson N.P."/>
            <person name="Ettema T.J.G."/>
        </authorList>
    </citation>
    <scope>NUCLEOTIDE SEQUENCE</scope>
    <source>
        <strain evidence="2">LCB_4</strain>
    </source>
</reference>
<dbReference type="SUPFAM" id="SSF52440">
    <property type="entry name" value="PreATP-grasp domain"/>
    <property type="match status" value="1"/>
</dbReference>
<dbReference type="Pfam" id="PF22626">
    <property type="entry name" value="LysX_preATP_grasp"/>
    <property type="match status" value="1"/>
</dbReference>
<dbReference type="InterPro" id="IPR026838">
    <property type="entry name" value="YheC/D"/>
</dbReference>
<proteinExistence type="predicted"/>
<dbReference type="KEGG" id="oyw:OdinLCB4_001910"/>
<dbReference type="Gene3D" id="3.40.50.20">
    <property type="match status" value="1"/>
</dbReference>
<name>A0AAF0IBS2_ODILC</name>
<evidence type="ECO:0000313" key="2">
    <source>
        <dbReference type="EMBL" id="WEU40706.1"/>
    </source>
</evidence>
<accession>A0AAF0IBS2</accession>
<dbReference type="AlphaFoldDB" id="A0AAF0IBS2"/>
<dbReference type="EMBL" id="CP091871">
    <property type="protein sequence ID" value="WEU40706.1"/>
    <property type="molecule type" value="Genomic_DNA"/>
</dbReference>
<dbReference type="Pfam" id="PF14398">
    <property type="entry name" value="ATPgrasp_YheCD"/>
    <property type="match status" value="1"/>
</dbReference>
<dbReference type="Proteomes" id="UP000186851">
    <property type="component" value="Chromosome"/>
</dbReference>
<evidence type="ECO:0000313" key="3">
    <source>
        <dbReference type="Proteomes" id="UP000186851"/>
    </source>
</evidence>